<gene>
    <name evidence="3" type="ORF">EX30DRAFT_332255</name>
</gene>
<reference evidence="3 4" key="1">
    <citation type="submission" date="2019-04" db="EMBL/GenBank/DDBJ databases">
        <title>Comparative genomics and transcriptomics to analyze fruiting body development in filamentous ascomycetes.</title>
        <authorList>
            <consortium name="DOE Joint Genome Institute"/>
            <person name="Lutkenhaus R."/>
            <person name="Traeger S."/>
            <person name="Breuer J."/>
            <person name="Kuo A."/>
            <person name="Lipzen A."/>
            <person name="Pangilinan J."/>
            <person name="Dilworth D."/>
            <person name="Sandor L."/>
            <person name="Poggeler S."/>
            <person name="Barry K."/>
            <person name="Grigoriev I.V."/>
            <person name="Nowrousian M."/>
        </authorList>
    </citation>
    <scope>NUCLEOTIDE SEQUENCE [LARGE SCALE GENOMIC DNA]</scope>
    <source>
        <strain evidence="3 4">CBS 389.68</strain>
    </source>
</reference>
<accession>A0A4S2MUU5</accession>
<dbReference type="EMBL" id="ML220125">
    <property type="protein sequence ID" value="TGZ80379.1"/>
    <property type="molecule type" value="Genomic_DNA"/>
</dbReference>
<evidence type="ECO:0000313" key="4">
    <source>
        <dbReference type="Proteomes" id="UP000298138"/>
    </source>
</evidence>
<dbReference type="PANTHER" id="PTHR13134">
    <property type="entry name" value="TRAFFICKING PROTEIN PARTICLE COMPLEX SUBUNIT 13"/>
    <property type="match status" value="1"/>
</dbReference>
<evidence type="ECO:0008006" key="5">
    <source>
        <dbReference type="Google" id="ProtNLM"/>
    </source>
</evidence>
<dbReference type="InterPro" id="IPR010378">
    <property type="entry name" value="TRAPPC13"/>
</dbReference>
<feature type="domain" description="Trafficking protein particle complex subunit 13 middle" evidence="2">
    <location>
        <begin position="204"/>
        <end position="298"/>
    </location>
</feature>
<dbReference type="Proteomes" id="UP000298138">
    <property type="component" value="Unassembled WGS sequence"/>
</dbReference>
<dbReference type="Pfam" id="PF23647">
    <property type="entry name" value="TRAPPC13_M"/>
    <property type="match status" value="1"/>
</dbReference>
<dbReference type="AlphaFoldDB" id="A0A4S2MUU5"/>
<dbReference type="GO" id="GO:1990072">
    <property type="term" value="C:TRAPPIII protein complex"/>
    <property type="evidence" value="ECO:0007669"/>
    <property type="project" value="TreeGrafter"/>
</dbReference>
<name>A0A4S2MUU5_9PEZI</name>
<dbReference type="InterPro" id="IPR055429">
    <property type="entry name" value="TRAPPC13_M"/>
</dbReference>
<proteinExistence type="predicted"/>
<protein>
    <recommendedName>
        <fullName evidence="5">DUF974-domain-containing protein</fullName>
    </recommendedName>
</protein>
<dbReference type="InParanoid" id="A0A4S2MUU5"/>
<dbReference type="InterPro" id="IPR055427">
    <property type="entry name" value="TRAPPC13_N"/>
</dbReference>
<organism evidence="3 4">
    <name type="scientific">Ascodesmis nigricans</name>
    <dbReference type="NCBI Taxonomy" id="341454"/>
    <lineage>
        <taxon>Eukaryota</taxon>
        <taxon>Fungi</taxon>
        <taxon>Dikarya</taxon>
        <taxon>Ascomycota</taxon>
        <taxon>Pezizomycotina</taxon>
        <taxon>Pezizomycetes</taxon>
        <taxon>Pezizales</taxon>
        <taxon>Ascodesmidaceae</taxon>
        <taxon>Ascodesmis</taxon>
    </lineage>
</organism>
<evidence type="ECO:0000259" key="1">
    <source>
        <dbReference type="Pfam" id="PF06159"/>
    </source>
</evidence>
<keyword evidence="4" id="KW-1185">Reference proteome</keyword>
<dbReference type="Pfam" id="PF06159">
    <property type="entry name" value="TRAPPC13_N"/>
    <property type="match status" value="1"/>
</dbReference>
<sequence length="306" mass="33128">MPRERALSEAKEPHFVILKVLRLCRPTLSTHATAPLPTTPSLPTAPSLLAPIPAEDDTFPLQPLLTLPPSFGNVFIGETFRCCLHASITSELPDGVNVSDVRVEAEMQTPTQKLGLELTGEDARIVEFELKEEGLHVLAVTVSYLQSLAVPPLPESGKTTSIAEKATATIAARERSFRKLYQFTSSHCLLIRTKATLLPSPSPSQSLILEAQIENVSDSPLVLSELTLNGARPAKTLYHNDDGDRAMPLKSRDVVQVAFLVGEEEEGERETKDKGIGQLVLRWRSACGELGVLRTGRLGAPASVVG</sequence>
<dbReference type="PANTHER" id="PTHR13134:SF3">
    <property type="entry name" value="TRAFFICKING PROTEIN PARTICLE COMPLEX SUBUNIT 13"/>
    <property type="match status" value="1"/>
</dbReference>
<dbReference type="OrthoDB" id="10250284at2759"/>
<dbReference type="STRING" id="341454.A0A4S2MUU5"/>
<evidence type="ECO:0000259" key="2">
    <source>
        <dbReference type="Pfam" id="PF23647"/>
    </source>
</evidence>
<evidence type="ECO:0000313" key="3">
    <source>
        <dbReference type="EMBL" id="TGZ80379.1"/>
    </source>
</evidence>
<feature type="domain" description="Trafficking protein particle complex subunit 13 N-terminal" evidence="1">
    <location>
        <begin position="14"/>
        <end position="184"/>
    </location>
</feature>